<sequence>MDADDARAIADALKRATMSATSTTASKATMRARAMEKMEFDFPELTLEELECVADACKTRARDDQRDVRLTTTFARNCAELVTAVGTNDGEESDEARRRATAARSVFGATYVGLALRVARTSEDEGWEILSRFSADEEAELESQEEMVSSNGTNGAKNGTPTVVDYASDGNEDWEPLETERTWYASQNIAQTDESITTKLRALMQELHPSRVGATISSNKGPSSEWERSKIGNALIDLFETFCASTDEERRALRLCPLRVLRERWAVVSSGEIGIDAGLTRVFAALKFGEEVSNGNEDLLIALELLGYLCLRIGADTMGVSAFSFDVDESSATARAKLWSQVNRAIPVVAKILEQAARSMKTNRDDPSQQEIVGLSALVLTFYATNVSATTANNVGQRIVSSGCLRALVNIFANVYDLSFAEAVRRSLLLLTIACEDVYQFVSRVTSLRDILADSAFAEDATLAGHGALWNFALRENDSESHVASVIQRFADELENDTAVIALRDILLLTHACERAARFGRRRLLVKGGEVMEALKRANSNIIDIITSFARVRDEHLRITRPSDVDDDENVKKNAENPKAPDVEKRREAIVEVSKILKTLLSSSDGAVVRKSD</sequence>
<dbReference type="KEGG" id="ota:OT_ostta04g03200"/>
<accession>A0A090N376</accession>
<organism evidence="2 3">
    <name type="scientific">Ostreococcus tauri</name>
    <name type="common">Marine green alga</name>
    <dbReference type="NCBI Taxonomy" id="70448"/>
    <lineage>
        <taxon>Eukaryota</taxon>
        <taxon>Viridiplantae</taxon>
        <taxon>Chlorophyta</taxon>
        <taxon>Mamiellophyceae</taxon>
        <taxon>Mamiellales</taxon>
        <taxon>Bathycoccaceae</taxon>
        <taxon>Ostreococcus</taxon>
    </lineage>
</organism>
<dbReference type="RefSeq" id="XP_003078855.2">
    <property type="nucleotide sequence ID" value="XM_003078807.2"/>
</dbReference>
<dbReference type="Proteomes" id="UP000009170">
    <property type="component" value="Unassembled WGS sequence"/>
</dbReference>
<comment type="caution">
    <text evidence="2">The sequence shown here is derived from an EMBL/GenBank/DDBJ whole genome shotgun (WGS) entry which is preliminary data.</text>
</comment>
<evidence type="ECO:0000313" key="3">
    <source>
        <dbReference type="Proteomes" id="UP000009170"/>
    </source>
</evidence>
<reference evidence="3" key="1">
    <citation type="journal article" date="2006" name="Proc. Natl. Acad. Sci. U.S.A.">
        <title>Genome analysis of the smallest free-living eukaryote Ostreococcus tauri unveils many unique features.</title>
        <authorList>
            <person name="Derelle E."/>
            <person name="Ferraz C."/>
            <person name="Rombauts S."/>
            <person name="Rouze P."/>
            <person name="Worden A.Z."/>
            <person name="Robbens S."/>
            <person name="Partensky F."/>
            <person name="Degroeve S."/>
            <person name="Echeynie S."/>
            <person name="Cooke R."/>
            <person name="Saeys Y."/>
            <person name="Wuyts J."/>
            <person name="Jabbari K."/>
            <person name="Bowler C."/>
            <person name="Panaud O."/>
            <person name="Piegu B."/>
            <person name="Ball S.G."/>
            <person name="Ral J.-P."/>
            <person name="Bouget F.-Y."/>
            <person name="Piganeau G."/>
            <person name="De Baets B."/>
            <person name="Picard A."/>
            <person name="Delseny M."/>
            <person name="Demaille J."/>
            <person name="Van de Peer Y."/>
            <person name="Moreau H."/>
        </authorList>
    </citation>
    <scope>NUCLEOTIDE SEQUENCE [LARGE SCALE GENOMIC DNA]</scope>
    <source>
        <strain evidence="3">OTTH 0595 / CCAP 157/2 / RCC745</strain>
    </source>
</reference>
<proteinExistence type="predicted"/>
<dbReference type="EMBL" id="CAID01000004">
    <property type="protein sequence ID" value="CEF97633.1"/>
    <property type="molecule type" value="Genomic_DNA"/>
</dbReference>
<dbReference type="InParanoid" id="A0A090N376"/>
<protein>
    <submittedName>
        <fullName evidence="2">Unnamed product</fullName>
    </submittedName>
</protein>
<dbReference type="OrthoDB" id="10510592at2759"/>
<reference evidence="2 3" key="2">
    <citation type="journal article" date="2014" name="BMC Genomics">
        <title>An improved genome of the model marine alga Ostreococcus tauri unfolds by assessing Illumina de novo assemblies.</title>
        <authorList>
            <person name="Blanc-Mathieu R."/>
            <person name="Verhelst B."/>
            <person name="Derelle E."/>
            <person name="Rombauts S."/>
            <person name="Bouget F.Y."/>
            <person name="Carre I."/>
            <person name="Chateau A."/>
            <person name="Eyre-Walker A."/>
            <person name="Grimsley N."/>
            <person name="Moreau H."/>
            <person name="Piegu B."/>
            <person name="Rivals E."/>
            <person name="Schackwitz W."/>
            <person name="Van de Peer Y."/>
            <person name="Piganeau G."/>
        </authorList>
    </citation>
    <scope>NUCLEOTIDE SEQUENCE [LARGE SCALE GENOMIC DNA]</scope>
    <source>
        <strain evidence="3">OTTH 0595 / CCAP 157/2 / RCC745</strain>
    </source>
</reference>
<gene>
    <name evidence="2" type="ORF">OT_ostta04g03200</name>
</gene>
<keyword evidence="3" id="KW-1185">Reference proteome</keyword>
<dbReference type="GeneID" id="9834200"/>
<evidence type="ECO:0000313" key="2">
    <source>
        <dbReference type="EMBL" id="CEF97633.1"/>
    </source>
</evidence>
<feature type="region of interest" description="Disordered" evidence="1">
    <location>
        <begin position="561"/>
        <end position="584"/>
    </location>
</feature>
<evidence type="ECO:0000256" key="1">
    <source>
        <dbReference type="SAM" id="MobiDB-lite"/>
    </source>
</evidence>
<name>A0A090N376_OSTTA</name>
<dbReference type="AlphaFoldDB" id="A0A090N376"/>